<dbReference type="HAMAP" id="MF_00316">
    <property type="entry name" value="MobA"/>
    <property type="match status" value="1"/>
</dbReference>
<evidence type="ECO:0000313" key="10">
    <source>
        <dbReference type="EMBL" id="MCO5723528.1"/>
    </source>
</evidence>
<evidence type="ECO:0000256" key="3">
    <source>
        <dbReference type="ARBA" id="ARBA00022723"/>
    </source>
</evidence>
<comment type="cofactor">
    <cofactor evidence="8">
        <name>Mg(2+)</name>
        <dbReference type="ChEBI" id="CHEBI:18420"/>
    </cofactor>
</comment>
<evidence type="ECO:0000256" key="1">
    <source>
        <dbReference type="ARBA" id="ARBA00022490"/>
    </source>
</evidence>
<feature type="binding site" evidence="8">
    <location>
        <position position="92"/>
    </location>
    <ligand>
        <name>Mg(2+)</name>
        <dbReference type="ChEBI" id="CHEBI:18420"/>
    </ligand>
</feature>
<evidence type="ECO:0000256" key="8">
    <source>
        <dbReference type="HAMAP-Rule" id="MF_00316"/>
    </source>
</evidence>
<dbReference type="Gene3D" id="3.90.550.10">
    <property type="entry name" value="Spore Coat Polysaccharide Biosynthesis Protein SpsA, Chain A"/>
    <property type="match status" value="1"/>
</dbReference>
<comment type="subcellular location">
    <subcellularLocation>
        <location evidence="8">Cytoplasm</location>
    </subcellularLocation>
</comment>
<comment type="similarity">
    <text evidence="8">Belongs to the MobA family.</text>
</comment>
<keyword evidence="4 8" id="KW-0547">Nucleotide-binding</keyword>
<evidence type="ECO:0000256" key="5">
    <source>
        <dbReference type="ARBA" id="ARBA00022842"/>
    </source>
</evidence>
<comment type="caution">
    <text evidence="8">Lacks conserved residue(s) required for the propagation of feature annotation.</text>
</comment>
<feature type="binding site" evidence="8">
    <location>
        <position position="63"/>
    </location>
    <ligand>
        <name>GTP</name>
        <dbReference type="ChEBI" id="CHEBI:37565"/>
    </ligand>
</feature>
<feature type="domain" description="MobA-like NTP transferase" evidence="9">
    <location>
        <begin position="2"/>
        <end position="145"/>
    </location>
</feature>
<dbReference type="InterPro" id="IPR029044">
    <property type="entry name" value="Nucleotide-diphossugar_trans"/>
</dbReference>
<dbReference type="EMBL" id="JAMXIB010000001">
    <property type="protein sequence ID" value="MCO5723528.1"/>
    <property type="molecule type" value="Genomic_DNA"/>
</dbReference>
<keyword evidence="11" id="KW-1185">Reference proteome</keyword>
<evidence type="ECO:0000256" key="2">
    <source>
        <dbReference type="ARBA" id="ARBA00022679"/>
    </source>
</evidence>
<protein>
    <recommendedName>
        <fullName evidence="8">Probable molybdenum cofactor guanylyltransferase</fullName>
        <shortName evidence="8">MoCo guanylyltransferase</shortName>
        <ecNumber evidence="8">2.7.7.77</ecNumber>
    </recommendedName>
    <alternativeName>
        <fullName evidence="8">GTP:molybdopterin guanylyltransferase</fullName>
    </alternativeName>
    <alternativeName>
        <fullName evidence="8">Mo-MPT guanylyltransferase</fullName>
    </alternativeName>
    <alternativeName>
        <fullName evidence="8">Molybdopterin guanylyltransferase</fullName>
    </alternativeName>
    <alternativeName>
        <fullName evidence="8">Molybdopterin-guanine dinucleotide synthase</fullName>
        <shortName evidence="8">MGD synthase</shortName>
    </alternativeName>
</protein>
<keyword evidence="2 8" id="KW-0808">Transferase</keyword>
<organism evidence="10 11">
    <name type="scientific">Robiginitalea marina</name>
    <dbReference type="NCBI Taxonomy" id="2954105"/>
    <lineage>
        <taxon>Bacteria</taxon>
        <taxon>Pseudomonadati</taxon>
        <taxon>Bacteroidota</taxon>
        <taxon>Flavobacteriia</taxon>
        <taxon>Flavobacteriales</taxon>
        <taxon>Flavobacteriaceae</taxon>
        <taxon>Robiginitalea</taxon>
    </lineage>
</organism>
<dbReference type="Pfam" id="PF12804">
    <property type="entry name" value="NTP_transf_3"/>
    <property type="match status" value="1"/>
</dbReference>
<keyword evidence="7 8" id="KW-0501">Molybdenum cofactor biosynthesis</keyword>
<evidence type="ECO:0000256" key="6">
    <source>
        <dbReference type="ARBA" id="ARBA00023134"/>
    </source>
</evidence>
<comment type="domain">
    <text evidence="8">The N-terminal domain determines nucleotide recognition and specific binding, while the C-terminal domain determines the specific binding to the target protein.</text>
</comment>
<evidence type="ECO:0000256" key="4">
    <source>
        <dbReference type="ARBA" id="ARBA00022741"/>
    </source>
</evidence>
<evidence type="ECO:0000313" key="11">
    <source>
        <dbReference type="Proteomes" id="UP001206312"/>
    </source>
</evidence>
<reference evidence="10 11" key="1">
    <citation type="submission" date="2022-06" db="EMBL/GenBank/DDBJ databases">
        <authorList>
            <person name="Xuan X."/>
        </authorList>
    </citation>
    <scope>NUCLEOTIDE SEQUENCE [LARGE SCALE GENOMIC DNA]</scope>
    <source>
        <strain evidence="10 11">2V75</strain>
    </source>
</reference>
<dbReference type="InterPro" id="IPR025877">
    <property type="entry name" value="MobA-like_NTP_Trfase"/>
</dbReference>
<proteinExistence type="inferred from homology"/>
<gene>
    <name evidence="8" type="primary">mobA</name>
    <name evidence="10" type="ORF">NG653_01585</name>
</gene>
<keyword evidence="6 8" id="KW-0342">GTP-binding</keyword>
<accession>A0ABT1AU45</accession>
<evidence type="ECO:0000256" key="7">
    <source>
        <dbReference type="ARBA" id="ARBA00023150"/>
    </source>
</evidence>
<comment type="caution">
    <text evidence="10">The sequence shown here is derived from an EMBL/GenBank/DDBJ whole genome shotgun (WGS) entry which is preliminary data.</text>
</comment>
<dbReference type="SUPFAM" id="SSF53448">
    <property type="entry name" value="Nucleotide-diphospho-sugar transferases"/>
    <property type="match status" value="1"/>
</dbReference>
<dbReference type="PANTHER" id="PTHR19136:SF81">
    <property type="entry name" value="MOLYBDENUM COFACTOR GUANYLYLTRANSFERASE"/>
    <property type="match status" value="1"/>
</dbReference>
<dbReference type="EC" id="2.7.7.77" evidence="8"/>
<keyword evidence="1 8" id="KW-0963">Cytoplasm</keyword>
<evidence type="ECO:0000259" key="9">
    <source>
        <dbReference type="Pfam" id="PF12804"/>
    </source>
</evidence>
<feature type="binding site" evidence="8">
    <location>
        <begin position="5"/>
        <end position="7"/>
    </location>
    <ligand>
        <name>GTP</name>
        <dbReference type="ChEBI" id="CHEBI:37565"/>
    </ligand>
</feature>
<dbReference type="CDD" id="cd02503">
    <property type="entry name" value="MobA"/>
    <property type="match status" value="1"/>
</dbReference>
<name>A0ABT1AU45_9FLAO</name>
<keyword evidence="3 8" id="KW-0479">Metal-binding</keyword>
<dbReference type="InterPro" id="IPR013482">
    <property type="entry name" value="Molybde_CF_guanTrfase"/>
</dbReference>
<dbReference type="GO" id="GO:0016779">
    <property type="term" value="F:nucleotidyltransferase activity"/>
    <property type="evidence" value="ECO:0007669"/>
    <property type="project" value="UniProtKB-KW"/>
</dbReference>
<keyword evidence="10" id="KW-0548">Nucleotidyltransferase</keyword>
<feature type="binding site" evidence="8">
    <location>
        <position position="17"/>
    </location>
    <ligand>
        <name>GTP</name>
        <dbReference type="ChEBI" id="CHEBI:37565"/>
    </ligand>
</feature>
<dbReference type="Proteomes" id="UP001206312">
    <property type="component" value="Unassembled WGS sequence"/>
</dbReference>
<sequence length="191" mass="21287">MGLVLAGGQSRRMGTDKGLLKYHGKPQREFLYEQLEPLCDRVFLSIRPEQRESLLPGLDYILDENRYKGPFNGLLSAHHAFPGAAWLVIACDLPLMDRSALAFLLARRDPEAMATAFATRASGLPEPLAAIWEPAGLREAEQYLASAESSCPRKYLLNTKTTLVFPEDDLWVANANEPGEYKSLRSKLNLP</sequence>
<comment type="catalytic activity">
    <reaction evidence="8">
        <text>Mo-molybdopterin + GTP + H(+) = Mo-molybdopterin guanine dinucleotide + diphosphate</text>
        <dbReference type="Rhea" id="RHEA:34243"/>
        <dbReference type="ChEBI" id="CHEBI:15378"/>
        <dbReference type="ChEBI" id="CHEBI:33019"/>
        <dbReference type="ChEBI" id="CHEBI:37565"/>
        <dbReference type="ChEBI" id="CHEBI:71302"/>
        <dbReference type="ChEBI" id="CHEBI:71310"/>
        <dbReference type="EC" id="2.7.7.77"/>
    </reaction>
</comment>
<keyword evidence="5 8" id="KW-0460">Magnesium</keyword>
<feature type="binding site" evidence="8">
    <location>
        <position position="92"/>
    </location>
    <ligand>
        <name>GTP</name>
        <dbReference type="ChEBI" id="CHEBI:37565"/>
    </ligand>
</feature>
<dbReference type="RefSeq" id="WP_252739902.1">
    <property type="nucleotide sequence ID" value="NZ_JAMXIB010000001.1"/>
</dbReference>
<comment type="function">
    <text evidence="8">Transfers a GMP moiety from GTP to Mo-molybdopterin (Mo-MPT) cofactor (Moco or molybdenum cofactor) to form Mo-molybdopterin guanine dinucleotide (Mo-MGD) cofactor.</text>
</comment>
<dbReference type="PANTHER" id="PTHR19136">
    <property type="entry name" value="MOLYBDENUM COFACTOR GUANYLYLTRANSFERASE"/>
    <property type="match status" value="1"/>
</dbReference>